<organism evidence="1">
    <name type="scientific">Podoviridae sp. ctJYR5</name>
    <dbReference type="NCBI Taxonomy" id="2826551"/>
    <lineage>
        <taxon>Viruses</taxon>
        <taxon>Duplodnaviria</taxon>
        <taxon>Heunggongvirae</taxon>
        <taxon>Uroviricota</taxon>
        <taxon>Caudoviricetes</taxon>
    </lineage>
</organism>
<sequence length="132" mass="14414">MKSSHTRKEKIMAVVYSSLSDDFAGKKAFFTAQNSAVSFKELRGKKIEIKDIVITEDDVVDTDTGEVETRRAITVIDKDGNAYGTSSQTVVAQIQRLVDILGDVKSWPEPVAVEIGSAKSGRGREYTTVTLA</sequence>
<dbReference type="EMBL" id="BK015028">
    <property type="protein sequence ID" value="DAD87805.1"/>
    <property type="molecule type" value="Genomic_DNA"/>
</dbReference>
<evidence type="ECO:0000313" key="1">
    <source>
        <dbReference type="EMBL" id="DAD87805.1"/>
    </source>
</evidence>
<reference evidence="1" key="1">
    <citation type="journal article" date="2021" name="Proc. Natl. Acad. Sci. U.S.A.">
        <title>A Catalog of Tens of Thousands of Viruses from Human Metagenomes Reveals Hidden Associations with Chronic Diseases.</title>
        <authorList>
            <person name="Tisza M.J."/>
            <person name="Buck C.B."/>
        </authorList>
    </citation>
    <scope>NUCLEOTIDE SEQUENCE</scope>
    <source>
        <strain evidence="1">CtJYR5</strain>
    </source>
</reference>
<protein>
    <submittedName>
        <fullName evidence="1">Single stranded DNA binding protein</fullName>
    </submittedName>
</protein>
<proteinExistence type="predicted"/>
<dbReference type="Pfam" id="PF17427">
    <property type="entry name" value="Phi29_Phage_SSB"/>
    <property type="match status" value="1"/>
</dbReference>
<dbReference type="InterPro" id="IPR035408">
    <property type="entry name" value="Phi29_Phage_SSB"/>
</dbReference>
<name>A0A8S5MZH3_9CAUD</name>
<accession>A0A8S5MZH3</accession>